<evidence type="ECO:0000259" key="3">
    <source>
        <dbReference type="Pfam" id="PF00437"/>
    </source>
</evidence>
<dbReference type="EMBL" id="VCDI01000010">
    <property type="protein sequence ID" value="TLU70871.1"/>
    <property type="molecule type" value="Genomic_DNA"/>
</dbReference>
<dbReference type="Gene3D" id="3.30.450.380">
    <property type="match status" value="1"/>
</dbReference>
<dbReference type="PANTHER" id="PTHR30486:SF15">
    <property type="entry name" value="TYPE II_IV SECRETION SYSTEM ATPASE"/>
    <property type="match status" value="1"/>
</dbReference>
<dbReference type="InterPro" id="IPR050921">
    <property type="entry name" value="T4SS_GSP_E_ATPase"/>
</dbReference>
<dbReference type="CDD" id="cd01130">
    <property type="entry name" value="VirB11-like_ATPase"/>
    <property type="match status" value="1"/>
</dbReference>
<evidence type="ECO:0000313" key="4">
    <source>
        <dbReference type="EMBL" id="TLU70871.1"/>
    </source>
</evidence>
<keyword evidence="5" id="KW-1185">Reference proteome</keyword>
<protein>
    <submittedName>
        <fullName evidence="4">CpaF family protein</fullName>
    </submittedName>
</protein>
<name>A0A5R9J5H6_9PROT</name>
<sequence>MSLAARTFGRRTGPLLEGPAPAPPAEQQDYDTLERLPPEPIDEPLDTPEPAPSGALPSAPPAIPANPAAAEQVLPPEPAPTVLTQAPLKAQPLPSTPGTPSPTAALRELRTLCLGRVDPAAVAKIPQHRLATEMERLVSEIASSHRLQLNGREQRKLAEELIDDMLGLGPLQPLLADDTIADIMVNGPEKVFVERGGKVVLSDVRFRDAAHVTNICQRIASGVGRRVDESSPTVDARLKDGSRVNIVLQPLALDGPYISIRKFSKKPIDFAKLIGYGALTAPVARVLEIAGRARLNIVISGGTGSGKTTMMNAISRMIDVGERVVTIEDAAELQLQQPHVVRLETRPASLEGRGEITQRDLVRNALRMRPDRVIIGEVRSGEAFDMLQAMNTGHDGSMSTVHANTTRDALTRIENMVQMGNTGLPSRAIRQQIASAVDLIVQVERQRDGGRRVTQVTEVCGMEGEVVILNDVFQLELVGEDQNGKLIGRYKTSLTRPNCQQRLAYFGLDRAWIAALGESAAL</sequence>
<dbReference type="Pfam" id="PF00437">
    <property type="entry name" value="T2SSE"/>
    <property type="match status" value="1"/>
</dbReference>
<dbReference type="GO" id="GO:0016887">
    <property type="term" value="F:ATP hydrolysis activity"/>
    <property type="evidence" value="ECO:0007669"/>
    <property type="project" value="InterPro"/>
</dbReference>
<comment type="similarity">
    <text evidence="1">Belongs to the GSP E family.</text>
</comment>
<reference evidence="4 5" key="1">
    <citation type="submission" date="2019-05" db="EMBL/GenBank/DDBJ databases">
        <authorList>
            <person name="Pankratov T."/>
            <person name="Grouzdev D."/>
        </authorList>
    </citation>
    <scope>NUCLEOTIDE SEQUENCE [LARGE SCALE GENOMIC DNA]</scope>
    <source>
        <strain evidence="4 5">KEBCLARHB70R</strain>
    </source>
</reference>
<feature type="domain" description="Bacterial type II secretion system protein E" evidence="3">
    <location>
        <begin position="167"/>
        <end position="442"/>
    </location>
</feature>
<dbReference type="AlphaFoldDB" id="A0A5R9J5H6"/>
<accession>A0A5R9J5H6</accession>
<feature type="region of interest" description="Disordered" evidence="2">
    <location>
        <begin position="1"/>
        <end position="66"/>
    </location>
</feature>
<proteinExistence type="inferred from homology"/>
<dbReference type="SUPFAM" id="SSF52540">
    <property type="entry name" value="P-loop containing nucleoside triphosphate hydrolases"/>
    <property type="match status" value="1"/>
</dbReference>
<gene>
    <name evidence="4" type="ORF">FE263_20005</name>
</gene>
<dbReference type="OrthoDB" id="9810761at2"/>
<comment type="caution">
    <text evidence="4">The sequence shown here is derived from an EMBL/GenBank/DDBJ whole genome shotgun (WGS) entry which is preliminary data.</text>
</comment>
<dbReference type="InterPro" id="IPR027417">
    <property type="entry name" value="P-loop_NTPase"/>
</dbReference>
<evidence type="ECO:0000256" key="2">
    <source>
        <dbReference type="SAM" id="MobiDB-lite"/>
    </source>
</evidence>
<evidence type="ECO:0000256" key="1">
    <source>
        <dbReference type="ARBA" id="ARBA00006611"/>
    </source>
</evidence>
<dbReference type="Proteomes" id="UP000305654">
    <property type="component" value="Unassembled WGS sequence"/>
</dbReference>
<organism evidence="4 5">
    <name type="scientific">Lichenicoccus roseus</name>
    <dbReference type="NCBI Taxonomy" id="2683649"/>
    <lineage>
        <taxon>Bacteria</taxon>
        <taxon>Pseudomonadati</taxon>
        <taxon>Pseudomonadota</taxon>
        <taxon>Alphaproteobacteria</taxon>
        <taxon>Acetobacterales</taxon>
        <taxon>Acetobacteraceae</taxon>
        <taxon>Lichenicoccus</taxon>
    </lineage>
</organism>
<dbReference type="Gene3D" id="3.40.50.300">
    <property type="entry name" value="P-loop containing nucleotide triphosphate hydrolases"/>
    <property type="match status" value="1"/>
</dbReference>
<dbReference type="InterPro" id="IPR001482">
    <property type="entry name" value="T2SS/T4SS_dom"/>
</dbReference>
<dbReference type="RefSeq" id="WP_138327812.1">
    <property type="nucleotide sequence ID" value="NZ_VCDI01000010.1"/>
</dbReference>
<evidence type="ECO:0000313" key="5">
    <source>
        <dbReference type="Proteomes" id="UP000305654"/>
    </source>
</evidence>
<dbReference type="PANTHER" id="PTHR30486">
    <property type="entry name" value="TWITCHING MOTILITY PROTEIN PILT"/>
    <property type="match status" value="1"/>
</dbReference>